<evidence type="ECO:0000256" key="1">
    <source>
        <dbReference type="ARBA" id="ARBA00008558"/>
    </source>
</evidence>
<evidence type="ECO:0000313" key="3">
    <source>
        <dbReference type="EMBL" id="ADN60583.1"/>
    </source>
</evidence>
<dbReference type="AlphaFoldDB" id="E1TGU6"/>
<dbReference type="GO" id="GO:0016853">
    <property type="term" value="F:isomerase activity"/>
    <property type="evidence" value="ECO:0007669"/>
    <property type="project" value="UniProtKB-KW"/>
</dbReference>
<dbReference type="KEGG" id="bgf:BC1003_4651"/>
<evidence type="ECO:0000256" key="2">
    <source>
        <dbReference type="ARBA" id="ARBA00023235"/>
    </source>
</evidence>
<dbReference type="InterPro" id="IPR012341">
    <property type="entry name" value="6hp_glycosidase-like_sf"/>
</dbReference>
<gene>
    <name evidence="3" type="ordered locus">BC1003_4651</name>
</gene>
<dbReference type="HOGENOM" id="CLU_046651_1_0_4"/>
<protein>
    <submittedName>
        <fullName evidence="3">N-acylglucosamine 2-epimerase</fullName>
    </submittedName>
</protein>
<dbReference type="Pfam" id="PF07221">
    <property type="entry name" value="GlcNAc_2-epim"/>
    <property type="match status" value="1"/>
</dbReference>
<dbReference type="eggNOG" id="COG2942">
    <property type="taxonomic scope" value="Bacteria"/>
</dbReference>
<dbReference type="Gene3D" id="1.50.10.10">
    <property type="match status" value="1"/>
</dbReference>
<dbReference type="SUPFAM" id="SSF48208">
    <property type="entry name" value="Six-hairpin glycosidases"/>
    <property type="match status" value="1"/>
</dbReference>
<dbReference type="GO" id="GO:0005975">
    <property type="term" value="P:carbohydrate metabolic process"/>
    <property type="evidence" value="ECO:0007669"/>
    <property type="project" value="InterPro"/>
</dbReference>
<dbReference type="InterPro" id="IPR010819">
    <property type="entry name" value="AGE/CE"/>
</dbReference>
<dbReference type="EMBL" id="CP002218">
    <property type="protein sequence ID" value="ADN60583.1"/>
    <property type="molecule type" value="Genomic_DNA"/>
</dbReference>
<organism evidence="3">
    <name type="scientific">Burkholderia sp. (strain CCGE1003)</name>
    <dbReference type="NCBI Taxonomy" id="640512"/>
    <lineage>
        <taxon>Bacteria</taxon>
        <taxon>Pseudomonadati</taxon>
        <taxon>Pseudomonadota</taxon>
        <taxon>Betaproteobacteria</taxon>
        <taxon>Burkholderiales</taxon>
        <taxon>Burkholderiaceae</taxon>
        <taxon>Burkholderia</taxon>
    </lineage>
</organism>
<keyword evidence="2" id="KW-0413">Isomerase</keyword>
<dbReference type="InterPro" id="IPR008928">
    <property type="entry name" value="6-hairpin_glycosidase_sf"/>
</dbReference>
<proteinExistence type="inferred from homology"/>
<name>E1TGU6_BURSG</name>
<dbReference type="STRING" id="640512.BC1003_4651"/>
<sequence length="368" mass="40348">MPSPNLDAASTTALAAALRDHFNGVILPMWRNAGFNSALRLPYEALGEDHGPEPVHRYRAMACARQLFVFSQAGDAAHAQVLFDSLTHTFQDTQHGGWFYSVDQHGAPLDTVKDLYTHAFVVFACAEYGRRSGNRDALEIVHRTSALIQTRFAAPGDLFNAALSADFSEVTGTPIQNPLMHLTEAWLAAREATRDNAFDAALRRLASAVAGHFVHAPSGCIAELPVGAADNRLEPGHQFEWFWLVKQAGGLFEGTGLAESLSRAFEFAQRFGVDQQTGGVVASLNEDGSIKDPIQRIWAQTEYLRALASHDEAAMRAVLPRQIELFRQRFLRPQGWFECKTASGEVARADMPSTTPYHLATAFEALPA</sequence>
<reference evidence="3" key="1">
    <citation type="submission" date="2010-09" db="EMBL/GenBank/DDBJ databases">
        <title>Complete sequence of chromosome2 of Burkholderia sp. CCGE1003.</title>
        <authorList>
            <consortium name="US DOE Joint Genome Institute"/>
            <person name="Lucas S."/>
            <person name="Copeland A."/>
            <person name="Lapidus A."/>
            <person name="Cheng J.-F."/>
            <person name="Bruce D."/>
            <person name="Goodwin L."/>
            <person name="Pitluck S."/>
            <person name="Daligault H."/>
            <person name="Davenport K."/>
            <person name="Detter J.C."/>
            <person name="Han C."/>
            <person name="Tapia R."/>
            <person name="Land M."/>
            <person name="Hauser L."/>
            <person name="Jeffries C."/>
            <person name="Kyrpides N."/>
            <person name="Ivanova N."/>
            <person name="Ovchinnikova G."/>
            <person name="Martinez-Romero E."/>
            <person name="Rogel M.A."/>
            <person name="Auchtung J."/>
            <person name="Tiedje J.M."/>
            <person name="Woyke T."/>
        </authorList>
    </citation>
    <scope>NUCLEOTIDE SEQUENCE</scope>
    <source>
        <strain evidence="3">CCGE1003</strain>
    </source>
</reference>
<comment type="similarity">
    <text evidence="1">Belongs to the N-acylglucosamine 2-epimerase family.</text>
</comment>
<accession>E1TGU6</accession>
<dbReference type="PANTHER" id="PTHR15108">
    <property type="entry name" value="N-ACYLGLUCOSAMINE-2-EPIMERASE"/>
    <property type="match status" value="1"/>
</dbReference>
<dbReference type="OrthoDB" id="9806359at2"/>